<name>A0ABV2X937_9NOCA</name>
<accession>A0ABV2X937</accession>
<protein>
    <submittedName>
        <fullName evidence="2">Glycosyltransferase family A protein</fullName>
        <ecNumber evidence="2">2.4.-.-</ecNumber>
    </submittedName>
</protein>
<evidence type="ECO:0000313" key="3">
    <source>
        <dbReference type="Proteomes" id="UP001550535"/>
    </source>
</evidence>
<dbReference type="EC" id="2.4.-.-" evidence="2"/>
<dbReference type="Proteomes" id="UP001550535">
    <property type="component" value="Unassembled WGS sequence"/>
</dbReference>
<dbReference type="EMBL" id="JBEYBR010000022">
    <property type="protein sequence ID" value="MEU2122397.1"/>
    <property type="molecule type" value="Genomic_DNA"/>
</dbReference>
<keyword evidence="2" id="KW-0808">Transferase</keyword>
<dbReference type="InterPro" id="IPR050834">
    <property type="entry name" value="Glycosyltransf_2"/>
</dbReference>
<organism evidence="2 3">
    <name type="scientific">Nocardia niwae</name>
    <dbReference type="NCBI Taxonomy" id="626084"/>
    <lineage>
        <taxon>Bacteria</taxon>
        <taxon>Bacillati</taxon>
        <taxon>Actinomycetota</taxon>
        <taxon>Actinomycetes</taxon>
        <taxon>Mycobacteriales</taxon>
        <taxon>Nocardiaceae</taxon>
        <taxon>Nocardia</taxon>
    </lineage>
</organism>
<reference evidence="2 3" key="1">
    <citation type="submission" date="2024-06" db="EMBL/GenBank/DDBJ databases">
        <title>The Natural Products Discovery Center: Release of the First 8490 Sequenced Strains for Exploring Actinobacteria Biosynthetic Diversity.</title>
        <authorList>
            <person name="Kalkreuter E."/>
            <person name="Kautsar S.A."/>
            <person name="Yang D."/>
            <person name="Bader C.D."/>
            <person name="Teijaro C.N."/>
            <person name="Fluegel L."/>
            <person name="Davis C.M."/>
            <person name="Simpson J.R."/>
            <person name="Lauterbach L."/>
            <person name="Steele A.D."/>
            <person name="Gui C."/>
            <person name="Meng S."/>
            <person name="Li G."/>
            <person name="Viehrig K."/>
            <person name="Ye F."/>
            <person name="Su P."/>
            <person name="Kiefer A.F."/>
            <person name="Nichols A."/>
            <person name="Cepeda A.J."/>
            <person name="Yan W."/>
            <person name="Fan B."/>
            <person name="Jiang Y."/>
            <person name="Adhikari A."/>
            <person name="Zheng C.-J."/>
            <person name="Schuster L."/>
            <person name="Cowan T.M."/>
            <person name="Smanski M.J."/>
            <person name="Chevrette M.G."/>
            <person name="De Carvalho L.P.S."/>
            <person name="Shen B."/>
        </authorList>
    </citation>
    <scope>NUCLEOTIDE SEQUENCE [LARGE SCALE GENOMIC DNA]</scope>
    <source>
        <strain evidence="2 3">NPDC019434</strain>
    </source>
</reference>
<gene>
    <name evidence="2" type="ORF">ABZ507_11270</name>
</gene>
<dbReference type="Pfam" id="PF00535">
    <property type="entry name" value="Glycos_transf_2"/>
    <property type="match status" value="1"/>
</dbReference>
<dbReference type="InterPro" id="IPR029044">
    <property type="entry name" value="Nucleotide-diphossugar_trans"/>
</dbReference>
<dbReference type="GO" id="GO:0016757">
    <property type="term" value="F:glycosyltransferase activity"/>
    <property type="evidence" value="ECO:0007669"/>
    <property type="project" value="UniProtKB-KW"/>
</dbReference>
<dbReference type="InterPro" id="IPR001173">
    <property type="entry name" value="Glyco_trans_2-like"/>
</dbReference>
<dbReference type="PANTHER" id="PTHR43685:SF3">
    <property type="entry name" value="SLR2126 PROTEIN"/>
    <property type="match status" value="1"/>
</dbReference>
<keyword evidence="3" id="KW-1185">Reference proteome</keyword>
<dbReference type="CDD" id="cd00761">
    <property type="entry name" value="Glyco_tranf_GTA_type"/>
    <property type="match status" value="1"/>
</dbReference>
<sequence>MTELSVLLPCRINDEHQGPSRLRLTIETLLRQDIDSDRYEIILVDDGSDEPISDMFAAWGVAASNLRVIRQDPAGMCSAYNAAAAAARSELLFLAIDDNLADTDLLRRHIEAHRETRKPTVAVGRELYCWQAAAVRDVITGEVHSAFVSRPGESTLVDLLQLDEFRLSVADVRDRFDAIKMMSKKPAVYRDIEAVIKSGRFQSDSAGWLAMRYGNHSLPKSLFHDVGGVNTLFEPTGWYADLEFGYRLRVAGVSPLFLARAVTVHLPHSKPYMITEEGVRCLTEFYRSTNDVSVLMVPFFFTEKLTVAEFSRIADGLQKKVEQ</sequence>
<dbReference type="Gene3D" id="3.90.550.10">
    <property type="entry name" value="Spore Coat Polysaccharide Biosynthesis Protein SpsA, Chain A"/>
    <property type="match status" value="1"/>
</dbReference>
<dbReference type="RefSeq" id="WP_357991073.1">
    <property type="nucleotide sequence ID" value="NZ_JBEYBR010000022.1"/>
</dbReference>
<evidence type="ECO:0000313" key="2">
    <source>
        <dbReference type="EMBL" id="MEU2122397.1"/>
    </source>
</evidence>
<comment type="caution">
    <text evidence="2">The sequence shown here is derived from an EMBL/GenBank/DDBJ whole genome shotgun (WGS) entry which is preliminary data.</text>
</comment>
<proteinExistence type="predicted"/>
<dbReference type="SUPFAM" id="SSF53448">
    <property type="entry name" value="Nucleotide-diphospho-sugar transferases"/>
    <property type="match status" value="1"/>
</dbReference>
<feature type="domain" description="Glycosyltransferase 2-like" evidence="1">
    <location>
        <begin position="19"/>
        <end position="129"/>
    </location>
</feature>
<evidence type="ECO:0000259" key="1">
    <source>
        <dbReference type="Pfam" id="PF00535"/>
    </source>
</evidence>
<dbReference type="PANTHER" id="PTHR43685">
    <property type="entry name" value="GLYCOSYLTRANSFERASE"/>
    <property type="match status" value="1"/>
</dbReference>
<keyword evidence="2" id="KW-0328">Glycosyltransferase</keyword>